<name>A0A1N6XIM8_9GAMM</name>
<sequence>MSKADSELFFSVLLERVLHCWPESIDVKQLHVDESRPDLYVVNGLGAMGDSIAEGLDGEIDAVLVTVLCDAVTSTVRSAALYCTEIEPALLRPDKVRENFEKRLHRAETDSDLGWKEEDILLIKRYFFLNNKRGQ</sequence>
<evidence type="ECO:0000313" key="1">
    <source>
        <dbReference type="EMBL" id="SIR02117.1"/>
    </source>
</evidence>
<reference evidence="1 2" key="1">
    <citation type="submission" date="2017-01" db="EMBL/GenBank/DDBJ databases">
        <authorList>
            <person name="Mah S.A."/>
            <person name="Swanson W.J."/>
            <person name="Moy G.W."/>
            <person name="Vacquier V.D."/>
        </authorList>
    </citation>
    <scope>NUCLEOTIDE SEQUENCE [LARGE SCALE GENOMIC DNA]</scope>
    <source>
        <strain evidence="1 2">DSM 7027</strain>
    </source>
</reference>
<keyword evidence="2" id="KW-1185">Reference proteome</keyword>
<dbReference type="AlphaFoldDB" id="A0A1N6XIM8"/>
<dbReference type="Proteomes" id="UP000186895">
    <property type="component" value="Unassembled WGS sequence"/>
</dbReference>
<evidence type="ECO:0000313" key="2">
    <source>
        <dbReference type="Proteomes" id="UP000186895"/>
    </source>
</evidence>
<accession>A0A1N6XIM8</accession>
<dbReference type="EMBL" id="FTMN01000014">
    <property type="protein sequence ID" value="SIR02117.1"/>
    <property type="molecule type" value="Genomic_DNA"/>
</dbReference>
<proteinExistence type="predicted"/>
<organism evidence="1 2">
    <name type="scientific">Marinobacterium stanieri</name>
    <dbReference type="NCBI Taxonomy" id="49186"/>
    <lineage>
        <taxon>Bacteria</taxon>
        <taxon>Pseudomonadati</taxon>
        <taxon>Pseudomonadota</taxon>
        <taxon>Gammaproteobacteria</taxon>
        <taxon>Oceanospirillales</taxon>
        <taxon>Oceanospirillaceae</taxon>
        <taxon>Marinobacterium</taxon>
    </lineage>
</organism>
<dbReference type="RefSeq" id="WP_076466287.1">
    <property type="nucleotide sequence ID" value="NZ_FTMN01000014.1"/>
</dbReference>
<dbReference type="STRING" id="49186.SAMN05421647_11445"/>
<gene>
    <name evidence="1" type="ORF">SAMN05421647_11445</name>
</gene>
<protein>
    <submittedName>
        <fullName evidence="1">Uncharacterized protein</fullName>
    </submittedName>
</protein>